<gene>
    <name evidence="2" type="ORF">EYF80_004863</name>
</gene>
<reference evidence="2 3" key="1">
    <citation type="submission" date="2019-03" db="EMBL/GenBank/DDBJ databases">
        <title>First draft genome of Liparis tanakae, snailfish: a comprehensive survey of snailfish specific genes.</title>
        <authorList>
            <person name="Kim W."/>
            <person name="Song I."/>
            <person name="Jeong J.-H."/>
            <person name="Kim D."/>
            <person name="Kim S."/>
            <person name="Ryu S."/>
            <person name="Song J.Y."/>
            <person name="Lee S.K."/>
        </authorList>
    </citation>
    <scope>NUCLEOTIDE SEQUENCE [LARGE SCALE GENOMIC DNA]</scope>
    <source>
        <tissue evidence="2">Muscle</tissue>
    </source>
</reference>
<dbReference type="AlphaFoldDB" id="A0A4Z2J556"/>
<organism evidence="2 3">
    <name type="scientific">Liparis tanakae</name>
    <name type="common">Tanaka's snailfish</name>
    <dbReference type="NCBI Taxonomy" id="230148"/>
    <lineage>
        <taxon>Eukaryota</taxon>
        <taxon>Metazoa</taxon>
        <taxon>Chordata</taxon>
        <taxon>Craniata</taxon>
        <taxon>Vertebrata</taxon>
        <taxon>Euteleostomi</taxon>
        <taxon>Actinopterygii</taxon>
        <taxon>Neopterygii</taxon>
        <taxon>Teleostei</taxon>
        <taxon>Neoteleostei</taxon>
        <taxon>Acanthomorphata</taxon>
        <taxon>Eupercaria</taxon>
        <taxon>Perciformes</taxon>
        <taxon>Cottioidei</taxon>
        <taxon>Cottales</taxon>
        <taxon>Liparidae</taxon>
        <taxon>Liparis</taxon>
    </lineage>
</organism>
<evidence type="ECO:0000313" key="3">
    <source>
        <dbReference type="Proteomes" id="UP000314294"/>
    </source>
</evidence>
<keyword evidence="3" id="KW-1185">Reference proteome</keyword>
<comment type="caution">
    <text evidence="2">The sequence shown here is derived from an EMBL/GenBank/DDBJ whole genome shotgun (WGS) entry which is preliminary data.</text>
</comment>
<sequence length="81" mass="9017">MLKMSQKIRHTSSTLKMEGIAPTRAFTTTCSEERTFPLCHTSHDGSMHSTHIVEESQPVIRIIIIISIISIISIIISIILA</sequence>
<dbReference type="EMBL" id="SRLO01000024">
    <property type="protein sequence ID" value="TNN84818.1"/>
    <property type="molecule type" value="Genomic_DNA"/>
</dbReference>
<evidence type="ECO:0000256" key="1">
    <source>
        <dbReference type="SAM" id="Phobius"/>
    </source>
</evidence>
<dbReference type="OrthoDB" id="10064533at2759"/>
<keyword evidence="1" id="KW-0812">Transmembrane</keyword>
<keyword evidence="1" id="KW-1133">Transmembrane helix</keyword>
<name>A0A4Z2J556_9TELE</name>
<feature type="transmembrane region" description="Helical" evidence="1">
    <location>
        <begin position="59"/>
        <end position="80"/>
    </location>
</feature>
<keyword evidence="1" id="KW-0472">Membrane</keyword>
<proteinExistence type="predicted"/>
<accession>A0A4Z2J556</accession>
<evidence type="ECO:0000313" key="2">
    <source>
        <dbReference type="EMBL" id="TNN84818.1"/>
    </source>
</evidence>
<dbReference type="Proteomes" id="UP000314294">
    <property type="component" value="Unassembled WGS sequence"/>
</dbReference>
<protein>
    <submittedName>
        <fullName evidence="2">Uncharacterized protein</fullName>
    </submittedName>
</protein>